<dbReference type="EMBL" id="BQNB010011978">
    <property type="protein sequence ID" value="GJS97624.1"/>
    <property type="molecule type" value="Genomic_DNA"/>
</dbReference>
<protein>
    <submittedName>
        <fullName evidence="2">Zinc finger, CCHC-type containing protein</fullName>
    </submittedName>
</protein>
<dbReference type="PANTHER" id="PTHR44259">
    <property type="entry name" value="OS07G0183000 PROTEIN-RELATED"/>
    <property type="match status" value="1"/>
</dbReference>
<accession>A0ABQ5A4Q5</accession>
<feature type="domain" description="KIB1-4 beta-propeller" evidence="1">
    <location>
        <begin position="41"/>
        <end position="113"/>
    </location>
</feature>
<evidence type="ECO:0000313" key="3">
    <source>
        <dbReference type="Proteomes" id="UP001151760"/>
    </source>
</evidence>
<dbReference type="InterPro" id="IPR005174">
    <property type="entry name" value="KIB1-4_b-propeller"/>
</dbReference>
<sequence>MEKKIRPDRRSEMNAEEDVIKDSEKFRSTRLEFVLSQNIPDKSFHVLAFDLESGNWSKVKDFGRKTLFVGFSSSFWIEDTSGVIKGNCIYYTDDERQEYKYSKKGGGRDMGIYHLSDGTIEHHFTGESYSHCTPPIWLQSM</sequence>
<name>A0ABQ5A4Q5_9ASTR</name>
<reference evidence="2" key="1">
    <citation type="journal article" date="2022" name="Int. J. Mol. Sci.">
        <title>Draft Genome of Tanacetum Coccineum: Genomic Comparison of Closely Related Tanacetum-Family Plants.</title>
        <authorList>
            <person name="Yamashiro T."/>
            <person name="Shiraishi A."/>
            <person name="Nakayama K."/>
            <person name="Satake H."/>
        </authorList>
    </citation>
    <scope>NUCLEOTIDE SEQUENCE</scope>
</reference>
<organism evidence="2 3">
    <name type="scientific">Tanacetum coccineum</name>
    <dbReference type="NCBI Taxonomy" id="301880"/>
    <lineage>
        <taxon>Eukaryota</taxon>
        <taxon>Viridiplantae</taxon>
        <taxon>Streptophyta</taxon>
        <taxon>Embryophyta</taxon>
        <taxon>Tracheophyta</taxon>
        <taxon>Spermatophyta</taxon>
        <taxon>Magnoliopsida</taxon>
        <taxon>eudicotyledons</taxon>
        <taxon>Gunneridae</taxon>
        <taxon>Pentapetalae</taxon>
        <taxon>asterids</taxon>
        <taxon>campanulids</taxon>
        <taxon>Asterales</taxon>
        <taxon>Asteraceae</taxon>
        <taxon>Asteroideae</taxon>
        <taxon>Anthemideae</taxon>
        <taxon>Anthemidinae</taxon>
        <taxon>Tanacetum</taxon>
    </lineage>
</organism>
<dbReference type="InterPro" id="IPR050942">
    <property type="entry name" value="F-box_BR-signaling"/>
</dbReference>
<dbReference type="Proteomes" id="UP001151760">
    <property type="component" value="Unassembled WGS sequence"/>
</dbReference>
<reference evidence="2" key="2">
    <citation type="submission" date="2022-01" db="EMBL/GenBank/DDBJ databases">
        <authorList>
            <person name="Yamashiro T."/>
            <person name="Shiraishi A."/>
            <person name="Satake H."/>
            <person name="Nakayama K."/>
        </authorList>
    </citation>
    <scope>NUCLEOTIDE SEQUENCE</scope>
</reference>
<dbReference type="PANTHER" id="PTHR44259:SF108">
    <property type="entry name" value="F-BOX PROTEIN SKIP23-LIKE"/>
    <property type="match status" value="1"/>
</dbReference>
<keyword evidence="3" id="KW-1185">Reference proteome</keyword>
<proteinExistence type="predicted"/>
<comment type="caution">
    <text evidence="2">The sequence shown here is derived from an EMBL/GenBank/DDBJ whole genome shotgun (WGS) entry which is preliminary data.</text>
</comment>
<dbReference type="Pfam" id="PF03478">
    <property type="entry name" value="Beta-prop_KIB1-4"/>
    <property type="match status" value="1"/>
</dbReference>
<evidence type="ECO:0000259" key="1">
    <source>
        <dbReference type="Pfam" id="PF03478"/>
    </source>
</evidence>
<gene>
    <name evidence="2" type="ORF">Tco_0804592</name>
</gene>
<evidence type="ECO:0000313" key="2">
    <source>
        <dbReference type="EMBL" id="GJS97624.1"/>
    </source>
</evidence>